<accession>A0A941DPY2</accession>
<dbReference type="Gene3D" id="3.90.1530.10">
    <property type="entry name" value="Conserved hypothetical protein from pyrococcus furiosus pfu- 392566-001, ParB domain"/>
    <property type="match status" value="1"/>
</dbReference>
<dbReference type="GO" id="GO:0003677">
    <property type="term" value="F:DNA binding"/>
    <property type="evidence" value="ECO:0007669"/>
    <property type="project" value="InterPro"/>
</dbReference>
<comment type="caution">
    <text evidence="3">The sequence shown here is derived from an EMBL/GenBank/DDBJ whole genome shotgun (WGS) entry which is preliminary data.</text>
</comment>
<dbReference type="PANTHER" id="PTHR33375">
    <property type="entry name" value="CHROMOSOME-PARTITIONING PROTEIN PARB-RELATED"/>
    <property type="match status" value="1"/>
</dbReference>
<gene>
    <name evidence="3" type="ORF">KDM89_16075</name>
</gene>
<protein>
    <submittedName>
        <fullName evidence="3">ParB/RepB/Spo0J family partition protein</fullName>
    </submittedName>
</protein>
<dbReference type="EMBL" id="JAGSPN010000013">
    <property type="protein sequence ID" value="MBR7783664.1"/>
    <property type="molecule type" value="Genomic_DNA"/>
</dbReference>
<dbReference type="AlphaFoldDB" id="A0A941DPY2"/>
<dbReference type="SUPFAM" id="SSF110849">
    <property type="entry name" value="ParB/Sulfiredoxin"/>
    <property type="match status" value="1"/>
</dbReference>
<dbReference type="NCBIfam" id="TIGR00180">
    <property type="entry name" value="parB_part"/>
    <property type="match status" value="1"/>
</dbReference>
<dbReference type="Pfam" id="PF02195">
    <property type="entry name" value="ParB_N"/>
    <property type="match status" value="1"/>
</dbReference>
<name>A0A941DPY2_9BURK</name>
<comment type="similarity">
    <text evidence="1">Belongs to the ParB family.</text>
</comment>
<evidence type="ECO:0000256" key="1">
    <source>
        <dbReference type="ARBA" id="ARBA00006295"/>
    </source>
</evidence>
<dbReference type="SUPFAM" id="SSF109709">
    <property type="entry name" value="KorB DNA-binding domain-like"/>
    <property type="match status" value="1"/>
</dbReference>
<feature type="domain" description="ParB-like N-terminal" evidence="2">
    <location>
        <begin position="47"/>
        <end position="138"/>
    </location>
</feature>
<dbReference type="InterPro" id="IPR004437">
    <property type="entry name" value="ParB/RepB/Spo0J"/>
</dbReference>
<evidence type="ECO:0000313" key="4">
    <source>
        <dbReference type="Proteomes" id="UP000680067"/>
    </source>
</evidence>
<dbReference type="GO" id="GO:0005694">
    <property type="term" value="C:chromosome"/>
    <property type="evidence" value="ECO:0007669"/>
    <property type="project" value="TreeGrafter"/>
</dbReference>
<dbReference type="InterPro" id="IPR050336">
    <property type="entry name" value="Chromosome_partition/occlusion"/>
</dbReference>
<dbReference type="InterPro" id="IPR003115">
    <property type="entry name" value="ParB_N"/>
</dbReference>
<evidence type="ECO:0000313" key="3">
    <source>
        <dbReference type="EMBL" id="MBR7783664.1"/>
    </source>
</evidence>
<dbReference type="SMART" id="SM00470">
    <property type="entry name" value="ParB"/>
    <property type="match status" value="1"/>
</dbReference>
<proteinExistence type="inferred from homology"/>
<evidence type="ECO:0000259" key="2">
    <source>
        <dbReference type="SMART" id="SM00470"/>
    </source>
</evidence>
<keyword evidence="4" id="KW-1185">Reference proteome</keyword>
<dbReference type="InterPro" id="IPR036086">
    <property type="entry name" value="ParB/Sulfiredoxin_sf"/>
</dbReference>
<reference evidence="3" key="1">
    <citation type="submission" date="2021-04" db="EMBL/GenBank/DDBJ databases">
        <title>novel species isolated from subtropical streams in China.</title>
        <authorList>
            <person name="Lu H."/>
        </authorList>
    </citation>
    <scope>NUCLEOTIDE SEQUENCE</scope>
    <source>
        <strain evidence="3">LFS511W</strain>
    </source>
</reference>
<sequence length="308" mass="34625">MMKPFKKPSQDEIAKISQVAGTFSAAVAKLEPAQVAPVRGYQTGSTYDVPISEIKVNPYNARRLMSQDGIDELSISIAKQQDTPAIAYLDDAGVVCLVDGHRRLEACRLAGKSSLRVEIQVRPVSTRDLYLASRRANVERKDQSPLDDALAWRVLLEDGVYKSQIEIARDLGIDETVFSRIFNLGVIPKTIVRILADRPNLLNLRMLDAIRKYWEAAGDEQTEILILEIDNHDLSSREVDARRQALSKVKSKRSRAVSVPMKYAHGSSLLKRFEDKGKIQLEISDIKDKDLIEKISERLNQITKELLS</sequence>
<dbReference type="Proteomes" id="UP000680067">
    <property type="component" value="Unassembled WGS sequence"/>
</dbReference>
<dbReference type="Gene3D" id="1.10.10.2830">
    <property type="match status" value="1"/>
</dbReference>
<organism evidence="3 4">
    <name type="scientific">Undibacterium luofuense</name>
    <dbReference type="NCBI Taxonomy" id="2828733"/>
    <lineage>
        <taxon>Bacteria</taxon>
        <taxon>Pseudomonadati</taxon>
        <taxon>Pseudomonadota</taxon>
        <taxon>Betaproteobacteria</taxon>
        <taxon>Burkholderiales</taxon>
        <taxon>Oxalobacteraceae</taxon>
        <taxon>Undibacterium</taxon>
    </lineage>
</organism>
<dbReference type="PANTHER" id="PTHR33375:SF1">
    <property type="entry name" value="CHROMOSOME-PARTITIONING PROTEIN PARB-RELATED"/>
    <property type="match status" value="1"/>
</dbReference>
<dbReference type="GO" id="GO:0007059">
    <property type="term" value="P:chromosome segregation"/>
    <property type="evidence" value="ECO:0007669"/>
    <property type="project" value="TreeGrafter"/>
</dbReference>
<dbReference type="RefSeq" id="WP_212688934.1">
    <property type="nucleotide sequence ID" value="NZ_JAGSPN010000013.1"/>
</dbReference>